<dbReference type="GO" id="GO:0003964">
    <property type="term" value="F:RNA-directed DNA polymerase activity"/>
    <property type="evidence" value="ECO:0007669"/>
    <property type="project" value="UniProtKB-KW"/>
</dbReference>
<evidence type="ECO:0000256" key="3">
    <source>
        <dbReference type="ARBA" id="ARBA00022695"/>
    </source>
</evidence>
<evidence type="ECO:0000313" key="18">
    <source>
        <dbReference type="Proteomes" id="UP000256345"/>
    </source>
</evidence>
<comment type="similarity">
    <text evidence="8">Belongs to the bacterial reverse transcriptase family.</text>
</comment>
<dbReference type="Proteomes" id="UP000035579">
    <property type="component" value="Chromosome"/>
</dbReference>
<dbReference type="InterPro" id="IPR000123">
    <property type="entry name" value="Reverse_transcriptase_msDNA"/>
</dbReference>
<feature type="domain" description="Reverse transcriptase" evidence="10">
    <location>
        <begin position="45"/>
        <end position="270"/>
    </location>
</feature>
<evidence type="ECO:0000313" key="11">
    <source>
        <dbReference type="EMBL" id="AKJ00746.1"/>
    </source>
</evidence>
<evidence type="ECO:0000256" key="4">
    <source>
        <dbReference type="ARBA" id="ARBA00022723"/>
    </source>
</evidence>
<evidence type="ECO:0000256" key="7">
    <source>
        <dbReference type="ARBA" id="ARBA00023118"/>
    </source>
</evidence>
<keyword evidence="5" id="KW-0460">Magnesium</keyword>
<dbReference type="KEGG" id="age:AA314_02372"/>
<keyword evidence="3" id="KW-0548">Nucleotidyltransferase</keyword>
<dbReference type="EMBL" id="QUMU01000005">
    <property type="protein sequence ID" value="REG32429.1"/>
    <property type="molecule type" value="Genomic_DNA"/>
</dbReference>
<dbReference type="Gene3D" id="3.30.70.270">
    <property type="match status" value="1"/>
</dbReference>
<evidence type="ECO:0000259" key="10">
    <source>
        <dbReference type="PROSITE" id="PS50878"/>
    </source>
</evidence>
<dbReference type="EMBL" id="CP011509">
    <property type="protein sequence ID" value="AKJ06254.1"/>
    <property type="molecule type" value="Genomic_DNA"/>
</dbReference>
<evidence type="ECO:0000256" key="6">
    <source>
        <dbReference type="ARBA" id="ARBA00022918"/>
    </source>
</evidence>
<dbReference type="GO" id="GO:0046872">
    <property type="term" value="F:metal ion binding"/>
    <property type="evidence" value="ECO:0007669"/>
    <property type="project" value="UniProtKB-KW"/>
</dbReference>
<dbReference type="Pfam" id="PF00078">
    <property type="entry name" value="RVT_1"/>
    <property type="match status" value="1"/>
</dbReference>
<dbReference type="CDD" id="cd01651">
    <property type="entry name" value="RT_G2_intron"/>
    <property type="match status" value="1"/>
</dbReference>
<dbReference type="EMBL" id="QUMU01000020">
    <property type="protein sequence ID" value="REG20788.1"/>
    <property type="molecule type" value="Genomic_DNA"/>
</dbReference>
<keyword evidence="2" id="KW-0808">Transferase</keyword>
<reference evidence="13 18" key="2">
    <citation type="submission" date="2018-08" db="EMBL/GenBank/DDBJ databases">
        <title>Genomic Encyclopedia of Archaeal and Bacterial Type Strains, Phase II (KMG-II): from individual species to whole genera.</title>
        <authorList>
            <person name="Goeker M."/>
        </authorList>
    </citation>
    <scope>NUCLEOTIDE SEQUENCE [LARGE SCALE GENOMIC DNA]</scope>
    <source>
        <strain evidence="13 18">DSM 2261</strain>
    </source>
</reference>
<dbReference type="InterPro" id="IPR030931">
    <property type="entry name" value="Group_II_RT_mat"/>
</dbReference>
<keyword evidence="18" id="KW-1185">Reference proteome</keyword>
<evidence type="ECO:0000256" key="5">
    <source>
        <dbReference type="ARBA" id="ARBA00022842"/>
    </source>
</evidence>
<evidence type="ECO:0000313" key="12">
    <source>
        <dbReference type="EMBL" id="AKJ06254.1"/>
    </source>
</evidence>
<dbReference type="Proteomes" id="UP000256345">
    <property type="component" value="Unassembled WGS sequence"/>
</dbReference>
<organism evidence="11 17">
    <name type="scientific">Archangium gephyra</name>
    <dbReference type="NCBI Taxonomy" id="48"/>
    <lineage>
        <taxon>Bacteria</taxon>
        <taxon>Pseudomonadati</taxon>
        <taxon>Myxococcota</taxon>
        <taxon>Myxococcia</taxon>
        <taxon>Myxococcales</taxon>
        <taxon>Cystobacterineae</taxon>
        <taxon>Archangiaceae</taxon>
        <taxon>Archangium</taxon>
    </lineage>
</organism>
<dbReference type="InterPro" id="IPR043128">
    <property type="entry name" value="Rev_trsase/Diguanyl_cyclase"/>
</dbReference>
<keyword evidence="4" id="KW-0479">Metal-binding</keyword>
<dbReference type="EC" id="2.7.7.49" evidence="1"/>
<evidence type="ECO:0000313" key="14">
    <source>
        <dbReference type="EMBL" id="REG25908.1"/>
    </source>
</evidence>
<dbReference type="AlphaFoldDB" id="A0A0G2ZGM6"/>
<dbReference type="GO" id="GO:0003723">
    <property type="term" value="F:RNA binding"/>
    <property type="evidence" value="ECO:0007669"/>
    <property type="project" value="InterPro"/>
</dbReference>
<evidence type="ECO:0000313" key="13">
    <source>
        <dbReference type="EMBL" id="REG20788.1"/>
    </source>
</evidence>
<comment type="catalytic activity">
    <reaction evidence="9">
        <text>DNA(n) + a 2'-deoxyribonucleoside 5'-triphosphate = DNA(n+1) + diphosphate</text>
        <dbReference type="Rhea" id="RHEA:22508"/>
        <dbReference type="Rhea" id="RHEA-COMP:17339"/>
        <dbReference type="Rhea" id="RHEA-COMP:17340"/>
        <dbReference type="ChEBI" id="CHEBI:33019"/>
        <dbReference type="ChEBI" id="CHEBI:61560"/>
        <dbReference type="ChEBI" id="CHEBI:173112"/>
        <dbReference type="EC" id="2.7.7.49"/>
    </reaction>
</comment>
<dbReference type="EMBL" id="CP011509">
    <property type="protein sequence ID" value="AKJ00746.1"/>
    <property type="molecule type" value="Genomic_DNA"/>
</dbReference>
<dbReference type="InterPro" id="IPR000477">
    <property type="entry name" value="RT_dom"/>
</dbReference>
<dbReference type="EMBL" id="QUMU01000012">
    <property type="protein sequence ID" value="REG25908.1"/>
    <property type="molecule type" value="Genomic_DNA"/>
</dbReference>
<gene>
    <name evidence="11" type="ORF">AA314_02372</name>
    <name evidence="12" type="ORF">AA314_07880</name>
    <name evidence="16" type="ORF">ATI61_105760</name>
    <name evidence="15" type="ORF">ATI61_1102</name>
    <name evidence="14" type="ORF">ATI61_1122</name>
    <name evidence="13" type="ORF">ATI61_120145</name>
</gene>
<proteinExistence type="inferred from homology"/>
<dbReference type="NCBIfam" id="TIGR04416">
    <property type="entry name" value="group_II_RT_mat"/>
    <property type="match status" value="1"/>
</dbReference>
<name>A0A0G2ZGM6_9BACT</name>
<dbReference type="InterPro" id="IPR043502">
    <property type="entry name" value="DNA/RNA_pol_sf"/>
</dbReference>
<dbReference type="SUPFAM" id="SSF56672">
    <property type="entry name" value="DNA/RNA polymerases"/>
    <property type="match status" value="1"/>
</dbReference>
<evidence type="ECO:0000313" key="16">
    <source>
        <dbReference type="EMBL" id="REG32429.1"/>
    </source>
</evidence>
<evidence type="ECO:0000256" key="1">
    <source>
        <dbReference type="ARBA" id="ARBA00012493"/>
    </source>
</evidence>
<dbReference type="KEGG" id="age:AA314_07880"/>
<dbReference type="GO" id="GO:0051607">
    <property type="term" value="P:defense response to virus"/>
    <property type="evidence" value="ECO:0007669"/>
    <property type="project" value="UniProtKB-KW"/>
</dbReference>
<dbReference type="InterPro" id="IPR013597">
    <property type="entry name" value="Mat_intron_G2"/>
</dbReference>
<dbReference type="PANTHER" id="PTHR34047">
    <property type="entry name" value="NUCLEAR INTRON MATURASE 1, MITOCHONDRIAL-RELATED"/>
    <property type="match status" value="1"/>
</dbReference>
<dbReference type="Pfam" id="PF08388">
    <property type="entry name" value="GIIM"/>
    <property type="match status" value="1"/>
</dbReference>
<reference evidence="11 17" key="1">
    <citation type="submission" date="2015-05" db="EMBL/GenBank/DDBJ databases">
        <title>Genome assembly of Archangium gephyra DSM 2261.</title>
        <authorList>
            <person name="Sharma G."/>
            <person name="Subramanian S."/>
        </authorList>
    </citation>
    <scope>NUCLEOTIDE SEQUENCE [LARGE SCALE GENOMIC DNA]</scope>
    <source>
        <strain evidence="11 17">DSM 2261</strain>
    </source>
</reference>
<dbReference type="PRINTS" id="PR00866">
    <property type="entry name" value="RNADNAPOLMS"/>
</dbReference>
<keyword evidence="7" id="KW-0051">Antiviral defense</keyword>
<evidence type="ECO:0000256" key="2">
    <source>
        <dbReference type="ARBA" id="ARBA00022679"/>
    </source>
</evidence>
<evidence type="ECO:0000313" key="15">
    <source>
        <dbReference type="EMBL" id="REG26997.1"/>
    </source>
</evidence>
<dbReference type="InterPro" id="IPR051083">
    <property type="entry name" value="GrpII_Intron_Splice-Mob/Def"/>
</dbReference>
<accession>A0A0G2ZGM6</accession>
<dbReference type="PROSITE" id="PS50878">
    <property type="entry name" value="RT_POL"/>
    <property type="match status" value="1"/>
</dbReference>
<dbReference type="EMBL" id="QUMU01000010">
    <property type="protein sequence ID" value="REG26997.1"/>
    <property type="molecule type" value="Genomic_DNA"/>
</dbReference>
<dbReference type="RefSeq" id="WP_245682435.1">
    <property type="nucleotide sequence ID" value="NZ_CP011509.1"/>
</dbReference>
<protein>
    <recommendedName>
        <fullName evidence="1">RNA-directed DNA polymerase</fullName>
        <ecNumber evidence="1">2.7.7.49</ecNumber>
    </recommendedName>
</protein>
<sequence length="409" mass="46852">MERVVEAGNVKAALRRVKQNGGSPGIDGMTVEELPTWLVTGWAGVREQLLSGTYQPRPVREQQIPKSDGGVRKLGIPTVLDRLIQQCLLQVLQPGFDASFSQHSYGFRPGRNAHDAVSAAQRYIQEGYRVVVDVDLEKFFDRVHHDVLMGRLAKRLGDKRVLGLIRRYLEAGVMVNGVVVERYEGTPQGGPLSPLLANVLLDDVDKQLEKRGLCFVRYADDCNVYVKSWRAGQRVLQTLRGLYARLRLRINEEKSAVDRPWNRKFLGYSFWVAPGRKVKRRVAPKALEAMKQRVREITARSGGRSMAAVTKELKDYLTGWKQYFRRADTPGIFEDLDRWVRHRLRQVQLRQWKRGTTIYRELRRRGAPEEIARRVAANSCRWWKNSGMALSVVLPTRYYDDLGVPRLAS</sequence>
<evidence type="ECO:0000313" key="17">
    <source>
        <dbReference type="Proteomes" id="UP000035579"/>
    </source>
</evidence>
<evidence type="ECO:0000256" key="8">
    <source>
        <dbReference type="ARBA" id="ARBA00034120"/>
    </source>
</evidence>
<dbReference type="PANTHER" id="PTHR34047:SF8">
    <property type="entry name" value="PROTEIN YKFC"/>
    <property type="match status" value="1"/>
</dbReference>
<evidence type="ECO:0000256" key="9">
    <source>
        <dbReference type="ARBA" id="ARBA00048173"/>
    </source>
</evidence>
<keyword evidence="6 11" id="KW-0695">RNA-directed DNA polymerase</keyword>